<comment type="caution">
    <text evidence="1">The sequence shown here is derived from an EMBL/GenBank/DDBJ whole genome shotgun (WGS) entry which is preliminary data.</text>
</comment>
<name>A0A0F9A420_9ZZZZ</name>
<evidence type="ECO:0000313" key="1">
    <source>
        <dbReference type="EMBL" id="KKK66911.1"/>
    </source>
</evidence>
<sequence length="261" mass="28044">QDVFVSCTLHSIEDGRRFAGKSVGKRNRLWSCGIHNGTPARVELGEAIILMALRGLAVPAISSSVLRTIVERERYRGRLYTAARVLEDGSQLGVLGMAIEIIKVGPVISGIFAAVSIALPVISPRLRARAPSSSDLAAIVAVPVDLAPGGAIMVSVWSSSYDGPKIVQGALSKLVAPTPQFSGADLDVPVDLPWDLWNFPTMERVAVLDRIMDDLRRPKASFHAPSRPVPEPARCSHVIEADCSGRCEGWWLSAALVGLHR</sequence>
<accession>A0A0F9A420</accession>
<dbReference type="EMBL" id="LAZR01059854">
    <property type="protein sequence ID" value="KKK66911.1"/>
    <property type="molecule type" value="Genomic_DNA"/>
</dbReference>
<dbReference type="AlphaFoldDB" id="A0A0F9A420"/>
<protein>
    <submittedName>
        <fullName evidence="1">Uncharacterized protein</fullName>
    </submittedName>
</protein>
<gene>
    <name evidence="1" type="ORF">LCGC14_2959330</name>
</gene>
<feature type="non-terminal residue" evidence="1">
    <location>
        <position position="1"/>
    </location>
</feature>
<proteinExistence type="predicted"/>
<reference evidence="1" key="1">
    <citation type="journal article" date="2015" name="Nature">
        <title>Complex archaea that bridge the gap between prokaryotes and eukaryotes.</title>
        <authorList>
            <person name="Spang A."/>
            <person name="Saw J.H."/>
            <person name="Jorgensen S.L."/>
            <person name="Zaremba-Niedzwiedzka K."/>
            <person name="Martijn J."/>
            <person name="Lind A.E."/>
            <person name="van Eijk R."/>
            <person name="Schleper C."/>
            <person name="Guy L."/>
            <person name="Ettema T.J."/>
        </authorList>
    </citation>
    <scope>NUCLEOTIDE SEQUENCE</scope>
</reference>
<organism evidence="1">
    <name type="scientific">marine sediment metagenome</name>
    <dbReference type="NCBI Taxonomy" id="412755"/>
    <lineage>
        <taxon>unclassified sequences</taxon>
        <taxon>metagenomes</taxon>
        <taxon>ecological metagenomes</taxon>
    </lineage>
</organism>